<name>A0A168A744_9HYPO</name>
<protein>
    <submittedName>
        <fullName evidence="6">Fungal transcriptional regulatory protein</fullName>
    </submittedName>
</protein>
<evidence type="ECO:0000313" key="7">
    <source>
        <dbReference type="Proteomes" id="UP000076874"/>
    </source>
</evidence>
<dbReference type="GO" id="GO:0003677">
    <property type="term" value="F:DNA binding"/>
    <property type="evidence" value="ECO:0007669"/>
    <property type="project" value="InterPro"/>
</dbReference>
<evidence type="ECO:0000313" key="6">
    <source>
        <dbReference type="EMBL" id="OAA68337.1"/>
    </source>
</evidence>
<dbReference type="Gene3D" id="4.10.240.10">
    <property type="entry name" value="Zn(2)-C6 fungal-type DNA-binding domain"/>
    <property type="match status" value="1"/>
</dbReference>
<evidence type="ECO:0000256" key="4">
    <source>
        <dbReference type="SAM" id="MobiDB-lite"/>
    </source>
</evidence>
<dbReference type="PROSITE" id="PS00463">
    <property type="entry name" value="ZN2_CY6_FUNGAL_1"/>
    <property type="match status" value="1"/>
</dbReference>
<feature type="domain" description="Zn(2)-C6 fungal-type" evidence="5">
    <location>
        <begin position="31"/>
        <end position="59"/>
    </location>
</feature>
<keyword evidence="3" id="KW-0539">Nucleus</keyword>
<dbReference type="EMBL" id="AZHD01000001">
    <property type="protein sequence ID" value="OAA68337.1"/>
    <property type="molecule type" value="Genomic_DNA"/>
</dbReference>
<evidence type="ECO:0000256" key="1">
    <source>
        <dbReference type="ARBA" id="ARBA00004123"/>
    </source>
</evidence>
<accession>A0A168A744</accession>
<gene>
    <name evidence="6" type="ORF">SPI_00532</name>
</gene>
<dbReference type="GO" id="GO:0006351">
    <property type="term" value="P:DNA-templated transcription"/>
    <property type="evidence" value="ECO:0007669"/>
    <property type="project" value="InterPro"/>
</dbReference>
<dbReference type="SMART" id="SM00066">
    <property type="entry name" value="GAL4"/>
    <property type="match status" value="1"/>
</dbReference>
<dbReference type="Pfam" id="PF00172">
    <property type="entry name" value="Zn_clus"/>
    <property type="match status" value="1"/>
</dbReference>
<evidence type="ECO:0000259" key="5">
    <source>
        <dbReference type="PROSITE" id="PS50048"/>
    </source>
</evidence>
<feature type="region of interest" description="Disordered" evidence="4">
    <location>
        <begin position="64"/>
        <end position="125"/>
    </location>
</feature>
<keyword evidence="2" id="KW-0479">Metal-binding</keyword>
<feature type="compositionally biased region" description="Polar residues" evidence="4">
    <location>
        <begin position="147"/>
        <end position="161"/>
    </location>
</feature>
<organism evidence="6 7">
    <name type="scientific">Niveomyces insectorum RCEF 264</name>
    <dbReference type="NCBI Taxonomy" id="1081102"/>
    <lineage>
        <taxon>Eukaryota</taxon>
        <taxon>Fungi</taxon>
        <taxon>Dikarya</taxon>
        <taxon>Ascomycota</taxon>
        <taxon>Pezizomycotina</taxon>
        <taxon>Sordariomycetes</taxon>
        <taxon>Hypocreomycetidae</taxon>
        <taxon>Hypocreales</taxon>
        <taxon>Cordycipitaceae</taxon>
        <taxon>Niveomyces</taxon>
    </lineage>
</organism>
<dbReference type="OrthoDB" id="2269373at2759"/>
<dbReference type="PANTHER" id="PTHR31001">
    <property type="entry name" value="UNCHARACTERIZED TRANSCRIPTIONAL REGULATORY PROTEIN"/>
    <property type="match status" value="1"/>
</dbReference>
<dbReference type="InterPro" id="IPR050613">
    <property type="entry name" value="Sec_Metabolite_Reg"/>
</dbReference>
<dbReference type="CDD" id="cd00067">
    <property type="entry name" value="GAL4"/>
    <property type="match status" value="1"/>
</dbReference>
<comment type="caution">
    <text evidence="6">The sequence shown here is derived from an EMBL/GenBank/DDBJ whole genome shotgun (WGS) entry which is preliminary data.</text>
</comment>
<dbReference type="PROSITE" id="PS50048">
    <property type="entry name" value="ZN2_CY6_FUNGAL_2"/>
    <property type="match status" value="1"/>
</dbReference>
<evidence type="ECO:0000256" key="2">
    <source>
        <dbReference type="ARBA" id="ARBA00022723"/>
    </source>
</evidence>
<dbReference type="SUPFAM" id="SSF57701">
    <property type="entry name" value="Zn2/Cys6 DNA-binding domain"/>
    <property type="match status" value="1"/>
</dbReference>
<dbReference type="InterPro" id="IPR007219">
    <property type="entry name" value="XnlR_reg_dom"/>
</dbReference>
<dbReference type="Pfam" id="PF04082">
    <property type="entry name" value="Fungal_trans"/>
    <property type="match status" value="1"/>
</dbReference>
<feature type="region of interest" description="Disordered" evidence="4">
    <location>
        <begin position="1"/>
        <end position="23"/>
    </location>
</feature>
<dbReference type="GO" id="GO:0008270">
    <property type="term" value="F:zinc ion binding"/>
    <property type="evidence" value="ECO:0007669"/>
    <property type="project" value="InterPro"/>
</dbReference>
<dbReference type="Proteomes" id="UP000076874">
    <property type="component" value="Unassembled WGS sequence"/>
</dbReference>
<dbReference type="STRING" id="1081102.A0A168A744"/>
<sequence length="717" mass="78854">MPPPAISTALPGGRRSPERSPETRPVAVQYSCLRCKQRKVRCDRHLPCSACVGMGVECVPRTRAPYSQRKRQRRSDILERQPSSPPPPSPLRPSSARLASRVPRLEEEDEQSNVTARPKTGAPIFGQNLWTGLQDEFSEPQVVETPATASEQPAQSVSTTPRADPSSLIFANSVLPSVALDKAHPQPVHTFVLWQTFLQNVNPLSKIVYAPQVQDLVVQAAGGFASLSPQNTALLFAIYAAAVASLLKEECQTRLGEPKQVLLERYLACTQQALVAAGFLQSTNLTLLQALAIFLLAARQSYEPNVMWILTGMALRMGQRLLATATNTTTSGSEFFETQMRLRVWWQILLIDGRATQLSGQTMPFSADLSGHRHPLPAHLNDSDIHPNMTAVPPALPADQRRPTEMLFCLSRYELGQFLFAHSTTLHDPTASVAVRDALIDDLAATFHDKYLRFLDPAIPLHQIAASGMRAGLAKLRLMVHHPAQYADKGRSLPQAEHDMLFATSIDMVDLLAQGLTSTHLRHFQWHIDVYFQLDVVVFMLIESQRQPPTGALVDKAWQLAADVLRYRPGLLHGTDELSVAVRQLTLRAWEVRERKARQQKLAATVPAPPDVIATLRAEARHKGARPADETNVAVVAEGGTSGATQNAAVTGQDEAAASGTAPNMDFEYPMAPLPIDAIQGEPSSLASYADLDILGWETTDWESWDYWNTLLQSQAP</sequence>
<reference evidence="6 7" key="1">
    <citation type="journal article" date="2016" name="Genome Biol. Evol.">
        <title>Divergent and convergent evolution of fungal pathogenicity.</title>
        <authorList>
            <person name="Shang Y."/>
            <person name="Xiao G."/>
            <person name="Zheng P."/>
            <person name="Cen K."/>
            <person name="Zhan S."/>
            <person name="Wang C."/>
        </authorList>
    </citation>
    <scope>NUCLEOTIDE SEQUENCE [LARGE SCALE GENOMIC DNA]</scope>
    <source>
        <strain evidence="6 7">RCEF 264</strain>
    </source>
</reference>
<dbReference type="PANTHER" id="PTHR31001:SF85">
    <property type="entry name" value="ZN(II)2CYS6 TRANSCRIPTION FACTOR (EUROFUNG)"/>
    <property type="match status" value="1"/>
</dbReference>
<dbReference type="CDD" id="cd12148">
    <property type="entry name" value="fungal_TF_MHR"/>
    <property type="match status" value="1"/>
</dbReference>
<comment type="subcellular location">
    <subcellularLocation>
        <location evidence="1">Nucleus</location>
    </subcellularLocation>
</comment>
<dbReference type="InterPro" id="IPR036864">
    <property type="entry name" value="Zn2-C6_fun-type_DNA-bd_sf"/>
</dbReference>
<feature type="compositionally biased region" description="Low complexity" evidence="4">
    <location>
        <begin position="92"/>
        <end position="102"/>
    </location>
</feature>
<evidence type="ECO:0000256" key="3">
    <source>
        <dbReference type="ARBA" id="ARBA00023242"/>
    </source>
</evidence>
<dbReference type="AlphaFoldDB" id="A0A168A744"/>
<dbReference type="InterPro" id="IPR001138">
    <property type="entry name" value="Zn2Cys6_DnaBD"/>
</dbReference>
<proteinExistence type="predicted"/>
<dbReference type="GO" id="GO:0000981">
    <property type="term" value="F:DNA-binding transcription factor activity, RNA polymerase II-specific"/>
    <property type="evidence" value="ECO:0007669"/>
    <property type="project" value="InterPro"/>
</dbReference>
<dbReference type="GO" id="GO:0005634">
    <property type="term" value="C:nucleus"/>
    <property type="evidence" value="ECO:0007669"/>
    <property type="project" value="UniProtKB-SubCell"/>
</dbReference>
<keyword evidence="7" id="KW-1185">Reference proteome</keyword>
<feature type="region of interest" description="Disordered" evidence="4">
    <location>
        <begin position="140"/>
        <end position="164"/>
    </location>
</feature>